<dbReference type="InterPro" id="IPR036291">
    <property type="entry name" value="NAD(P)-bd_dom_sf"/>
</dbReference>
<protein>
    <recommendedName>
        <fullName evidence="9">Ketol-acid reductoisomerase (NADP(+))</fullName>
        <shortName evidence="9">KARI</shortName>
        <ecNumber evidence="9">1.1.1.86</ecNumber>
    </recommendedName>
    <alternativeName>
        <fullName evidence="9">Acetohydroxy-acid isomeroreductase</fullName>
        <shortName evidence="9">AHIR</shortName>
    </alternativeName>
    <alternativeName>
        <fullName evidence="9">Alpha-keto-beta-hydroxylacyl reductoisomerase</fullName>
    </alternativeName>
</protein>
<dbReference type="AlphaFoldDB" id="A0A1F5YWF1"/>
<comment type="pathway">
    <text evidence="1 9">Amino-acid biosynthesis; L-valine biosynthesis; L-valine from pyruvate: step 2/4.</text>
</comment>
<evidence type="ECO:0000256" key="5">
    <source>
        <dbReference type="ARBA" id="ARBA00022723"/>
    </source>
</evidence>
<dbReference type="GO" id="GO:0004455">
    <property type="term" value="F:ketol-acid reductoisomerase activity"/>
    <property type="evidence" value="ECO:0007669"/>
    <property type="project" value="UniProtKB-UniRule"/>
</dbReference>
<evidence type="ECO:0000256" key="4">
    <source>
        <dbReference type="ARBA" id="ARBA00022605"/>
    </source>
</evidence>
<dbReference type="PROSITE" id="PS51850">
    <property type="entry name" value="KARI_N"/>
    <property type="match status" value="1"/>
</dbReference>
<organism evidence="13 14">
    <name type="scientific">Candidatus Glassbacteria bacterium RIFCSPLOWO2_12_FULL_58_11</name>
    <dbReference type="NCBI Taxonomy" id="1817867"/>
    <lineage>
        <taxon>Bacteria</taxon>
        <taxon>Candidatus Glassiibacteriota</taxon>
    </lineage>
</organism>
<keyword evidence="4 9" id="KW-0028">Amino-acid biosynthesis</keyword>
<comment type="catalytic activity">
    <reaction evidence="9">
        <text>(2R)-2,3-dihydroxy-3-methylbutanoate + NADP(+) = (2S)-2-acetolactate + NADPH + H(+)</text>
        <dbReference type="Rhea" id="RHEA:22068"/>
        <dbReference type="ChEBI" id="CHEBI:15378"/>
        <dbReference type="ChEBI" id="CHEBI:49072"/>
        <dbReference type="ChEBI" id="CHEBI:57783"/>
        <dbReference type="ChEBI" id="CHEBI:58349"/>
        <dbReference type="ChEBI" id="CHEBI:58476"/>
        <dbReference type="EC" id="1.1.1.86"/>
    </reaction>
</comment>
<dbReference type="GO" id="GO:0000287">
    <property type="term" value="F:magnesium ion binding"/>
    <property type="evidence" value="ECO:0007669"/>
    <property type="project" value="UniProtKB-UniRule"/>
</dbReference>
<comment type="function">
    <text evidence="9">Involved in the biosynthesis of branched-chain amino acids (BCAA). Catalyzes an alkyl-migration followed by a ketol-acid reduction of (S)-2-acetolactate (S2AL) to yield (R)-2,3-dihydroxy-isovalerate. In the isomerase reaction, S2AL is rearranged via a Mg-dependent methyl migration to produce 3-hydroxy-3-methyl-2-ketobutyrate (HMKB). In the reductase reaction, this 2-ketoacid undergoes a metal-dependent reduction by NADPH to yield (R)-2,3-dihydroxy-isovalerate.</text>
</comment>
<dbReference type="PROSITE" id="PS51851">
    <property type="entry name" value="KARI_C"/>
    <property type="match status" value="1"/>
</dbReference>
<keyword evidence="9" id="KW-0521">NADP</keyword>
<dbReference type="Gene3D" id="3.40.50.720">
    <property type="entry name" value="NAD(P)-binding Rossmann-like Domain"/>
    <property type="match status" value="1"/>
</dbReference>
<feature type="binding site" evidence="9 10">
    <location>
        <position position="230"/>
    </location>
    <ligand>
        <name>Mg(2+)</name>
        <dbReference type="ChEBI" id="CHEBI:18420"/>
        <label>2</label>
    </ligand>
</feature>
<accession>A0A1F5YWF1</accession>
<dbReference type="GO" id="GO:0050661">
    <property type="term" value="F:NADP binding"/>
    <property type="evidence" value="ECO:0007669"/>
    <property type="project" value="InterPro"/>
</dbReference>
<dbReference type="GO" id="GO:0009097">
    <property type="term" value="P:isoleucine biosynthetic process"/>
    <property type="evidence" value="ECO:0007669"/>
    <property type="project" value="UniProtKB-UniRule"/>
</dbReference>
<evidence type="ECO:0000259" key="11">
    <source>
        <dbReference type="PROSITE" id="PS51850"/>
    </source>
</evidence>
<dbReference type="EMBL" id="MFIX01000121">
    <property type="protein sequence ID" value="OGG04424.1"/>
    <property type="molecule type" value="Genomic_DNA"/>
</dbReference>
<dbReference type="PANTHER" id="PTHR21371">
    <property type="entry name" value="KETOL-ACID REDUCTOISOMERASE, MITOCHONDRIAL"/>
    <property type="match status" value="1"/>
</dbReference>
<dbReference type="NCBIfam" id="NF009940">
    <property type="entry name" value="PRK13403.1"/>
    <property type="match status" value="1"/>
</dbReference>
<dbReference type="UniPathway" id="UPA00047">
    <property type="reaction ID" value="UER00056"/>
</dbReference>
<evidence type="ECO:0000256" key="3">
    <source>
        <dbReference type="ARBA" id="ARBA00010318"/>
    </source>
</evidence>
<dbReference type="Pfam" id="PF07991">
    <property type="entry name" value="KARI_N"/>
    <property type="match status" value="1"/>
</dbReference>
<feature type="binding site" evidence="9 10">
    <location>
        <position position="226"/>
    </location>
    <ligand>
        <name>Mg(2+)</name>
        <dbReference type="ChEBI" id="CHEBI:18420"/>
        <label>2</label>
    </ligand>
</feature>
<dbReference type="NCBIfam" id="TIGR00465">
    <property type="entry name" value="ilvC"/>
    <property type="match status" value="1"/>
</dbReference>
<evidence type="ECO:0000256" key="6">
    <source>
        <dbReference type="ARBA" id="ARBA00022842"/>
    </source>
</evidence>
<dbReference type="NCBIfam" id="NF004017">
    <property type="entry name" value="PRK05479.1"/>
    <property type="match status" value="1"/>
</dbReference>
<comment type="similarity">
    <text evidence="3 9 10">Belongs to the ketol-acid reductoisomerase family.</text>
</comment>
<feature type="binding site" evidence="9 10">
    <location>
        <position position="251"/>
    </location>
    <ligand>
        <name>substrate</name>
    </ligand>
</feature>
<comment type="caution">
    <text evidence="13">The sequence shown here is derived from an EMBL/GenBank/DDBJ whole genome shotgun (WGS) entry which is preliminary data.</text>
</comment>
<feature type="binding site" evidence="9 10">
    <location>
        <position position="190"/>
    </location>
    <ligand>
        <name>Mg(2+)</name>
        <dbReference type="ChEBI" id="CHEBI:18420"/>
        <label>2</label>
    </ligand>
</feature>
<gene>
    <name evidence="9" type="primary">ilvC</name>
    <name evidence="13" type="ORF">A3F83_04430</name>
</gene>
<evidence type="ECO:0000313" key="13">
    <source>
        <dbReference type="EMBL" id="OGG04424.1"/>
    </source>
</evidence>
<feature type="active site" evidence="9">
    <location>
        <position position="107"/>
    </location>
</feature>
<evidence type="ECO:0000256" key="2">
    <source>
        <dbReference type="ARBA" id="ARBA00004885"/>
    </source>
</evidence>
<comment type="pathway">
    <text evidence="2 9">Amino-acid biosynthesis; L-isoleucine biosynthesis; L-isoleucine from 2-oxobutanoate: step 2/4.</text>
</comment>
<dbReference type="GO" id="GO:0005829">
    <property type="term" value="C:cytosol"/>
    <property type="evidence" value="ECO:0007669"/>
    <property type="project" value="TreeGrafter"/>
</dbReference>
<evidence type="ECO:0000256" key="8">
    <source>
        <dbReference type="ARBA" id="ARBA00023304"/>
    </source>
</evidence>
<dbReference type="UniPathway" id="UPA00049">
    <property type="reaction ID" value="UER00060"/>
</dbReference>
<feature type="domain" description="KARI C-terminal knotted" evidence="12">
    <location>
        <begin position="182"/>
        <end position="327"/>
    </location>
</feature>
<dbReference type="InterPro" id="IPR013023">
    <property type="entry name" value="KARI"/>
</dbReference>
<keyword evidence="6 9" id="KW-0460">Magnesium</keyword>
<feature type="binding site" evidence="9 10">
    <location>
        <position position="194"/>
    </location>
    <ligand>
        <name>Mg(2+)</name>
        <dbReference type="ChEBI" id="CHEBI:18420"/>
        <label>1</label>
    </ligand>
</feature>
<sequence>MKMYYDKDSKPAVLKGRKIAIIGYGSQGHAQAQNLRDSGFNVIVSELKGTENYKRAVKDGFKPLTASEAAEKADVIQILLPDQIQAAIYASDIAQHMTKGKALVFSHGFNIHFGQIVPPPDIDVFMAAPKGPGHLVRRVFVEGGGVPALIAVQQDATGKAHSLALAYACGIGAGRAGIIETTFAEETETDLFGEQVVLCGGLTELIRAGFDTLVAAGYQPEIAYFECLHEVKLIVDLIYEGGIANMRDSISDTAEYGDLTVGRRIIDSRTREEMKKVLAEIQDGTFARTWLLENKVGRPVYNARKRQDAEHLVEKVGAKLRKMMKWIKK</sequence>
<evidence type="ECO:0000313" key="14">
    <source>
        <dbReference type="Proteomes" id="UP000179129"/>
    </source>
</evidence>
<comment type="cofactor">
    <cofactor evidence="9">
        <name>Mg(2+)</name>
        <dbReference type="ChEBI" id="CHEBI:18420"/>
    </cofactor>
    <text evidence="9">Binds 2 magnesium ions per subunit.</text>
</comment>
<dbReference type="EC" id="1.1.1.86" evidence="9"/>
<dbReference type="InterPro" id="IPR013116">
    <property type="entry name" value="KARI_N"/>
</dbReference>
<dbReference type="SUPFAM" id="SSF48179">
    <property type="entry name" value="6-phosphogluconate dehydrogenase C-terminal domain-like"/>
    <property type="match status" value="1"/>
</dbReference>
<keyword evidence="7 9" id="KW-0560">Oxidoreductase</keyword>
<keyword evidence="13" id="KW-0413">Isomerase</keyword>
<dbReference type="GO" id="GO:0009099">
    <property type="term" value="P:L-valine biosynthetic process"/>
    <property type="evidence" value="ECO:0007669"/>
    <property type="project" value="UniProtKB-UniRule"/>
</dbReference>
<comment type="caution">
    <text evidence="9">Lacks conserved residue(s) required for the propagation of feature annotation.</text>
</comment>
<evidence type="ECO:0000256" key="10">
    <source>
        <dbReference type="PROSITE-ProRule" id="PRU01198"/>
    </source>
</evidence>
<dbReference type="STRING" id="1817867.A3F83_04430"/>
<dbReference type="Proteomes" id="UP000179129">
    <property type="component" value="Unassembled WGS sequence"/>
</dbReference>
<comment type="catalytic activity">
    <reaction evidence="9">
        <text>(2R,3R)-2,3-dihydroxy-3-methylpentanoate + NADP(+) = (S)-2-ethyl-2-hydroxy-3-oxobutanoate + NADPH + H(+)</text>
        <dbReference type="Rhea" id="RHEA:13493"/>
        <dbReference type="ChEBI" id="CHEBI:15378"/>
        <dbReference type="ChEBI" id="CHEBI:49256"/>
        <dbReference type="ChEBI" id="CHEBI:49258"/>
        <dbReference type="ChEBI" id="CHEBI:57783"/>
        <dbReference type="ChEBI" id="CHEBI:58349"/>
        <dbReference type="EC" id="1.1.1.86"/>
    </reaction>
</comment>
<reference evidence="13 14" key="1">
    <citation type="journal article" date="2016" name="Nat. Commun.">
        <title>Thousands of microbial genomes shed light on interconnected biogeochemical processes in an aquifer system.</title>
        <authorList>
            <person name="Anantharaman K."/>
            <person name="Brown C.T."/>
            <person name="Hug L.A."/>
            <person name="Sharon I."/>
            <person name="Castelle C.J."/>
            <person name="Probst A.J."/>
            <person name="Thomas B.C."/>
            <person name="Singh A."/>
            <person name="Wilkins M.J."/>
            <person name="Karaoz U."/>
            <person name="Brodie E.L."/>
            <person name="Williams K.H."/>
            <person name="Hubbard S.S."/>
            <person name="Banfield J.F."/>
        </authorList>
    </citation>
    <scope>NUCLEOTIDE SEQUENCE [LARGE SCALE GENOMIC DNA]</scope>
</reference>
<dbReference type="GO" id="GO:0016853">
    <property type="term" value="F:isomerase activity"/>
    <property type="evidence" value="ECO:0007669"/>
    <property type="project" value="UniProtKB-KW"/>
</dbReference>
<dbReference type="InterPro" id="IPR008927">
    <property type="entry name" value="6-PGluconate_DH-like_C_sf"/>
</dbReference>
<dbReference type="InterPro" id="IPR014359">
    <property type="entry name" value="KARI_prok"/>
</dbReference>
<feature type="binding site" evidence="9 10">
    <location>
        <position position="190"/>
    </location>
    <ligand>
        <name>Mg(2+)</name>
        <dbReference type="ChEBI" id="CHEBI:18420"/>
        <label>1</label>
    </ligand>
</feature>
<feature type="binding site" evidence="9">
    <location>
        <position position="133"/>
    </location>
    <ligand>
        <name>NADP(+)</name>
        <dbReference type="ChEBI" id="CHEBI:58349"/>
    </ligand>
</feature>
<dbReference type="HAMAP" id="MF_00435">
    <property type="entry name" value="IlvC"/>
    <property type="match status" value="1"/>
</dbReference>
<keyword evidence="5 9" id="KW-0479">Metal-binding</keyword>
<dbReference type="InterPro" id="IPR000506">
    <property type="entry name" value="KARI_C"/>
</dbReference>
<dbReference type="Pfam" id="PF01450">
    <property type="entry name" value="KARI_C"/>
    <property type="match status" value="1"/>
</dbReference>
<dbReference type="PANTHER" id="PTHR21371:SF1">
    <property type="entry name" value="KETOL-ACID REDUCTOISOMERASE, MITOCHONDRIAL"/>
    <property type="match status" value="1"/>
</dbReference>
<evidence type="ECO:0000256" key="7">
    <source>
        <dbReference type="ARBA" id="ARBA00023002"/>
    </source>
</evidence>
<dbReference type="SUPFAM" id="SSF51735">
    <property type="entry name" value="NAD(P)-binding Rossmann-fold domains"/>
    <property type="match status" value="1"/>
</dbReference>
<keyword evidence="8 9" id="KW-0100">Branched-chain amino acid biosynthesis</keyword>
<dbReference type="PIRSF" id="PIRSF000116">
    <property type="entry name" value="IlvC_gammaproteo"/>
    <property type="match status" value="1"/>
</dbReference>
<evidence type="ECO:0000256" key="9">
    <source>
        <dbReference type="HAMAP-Rule" id="MF_00435"/>
    </source>
</evidence>
<feature type="binding site" evidence="9">
    <location>
        <begin position="24"/>
        <end position="27"/>
    </location>
    <ligand>
        <name>NADP(+)</name>
        <dbReference type="ChEBI" id="CHEBI:58349"/>
    </ligand>
</feature>
<evidence type="ECO:0000256" key="1">
    <source>
        <dbReference type="ARBA" id="ARBA00004864"/>
    </source>
</evidence>
<evidence type="ECO:0000259" key="12">
    <source>
        <dbReference type="PROSITE" id="PS51851"/>
    </source>
</evidence>
<name>A0A1F5YWF1_9BACT</name>
<feature type="domain" description="KARI N-terminal Rossmann" evidence="11">
    <location>
        <begin position="1"/>
        <end position="181"/>
    </location>
</feature>
<proteinExistence type="inferred from homology"/>
<dbReference type="Gene3D" id="6.10.240.10">
    <property type="match status" value="1"/>
</dbReference>
<dbReference type="FunFam" id="3.40.50.720:FF:000023">
    <property type="entry name" value="Ketol-acid reductoisomerase (NADP(+))"/>
    <property type="match status" value="1"/>
</dbReference>